<dbReference type="GO" id="GO:0004359">
    <property type="term" value="F:glutaminase activity"/>
    <property type="evidence" value="ECO:0007669"/>
    <property type="project" value="UniProtKB-EC"/>
</dbReference>
<dbReference type="SUPFAM" id="SSF52317">
    <property type="entry name" value="Class I glutamine amidotransferase-like"/>
    <property type="match status" value="1"/>
</dbReference>
<evidence type="ECO:0000256" key="7">
    <source>
        <dbReference type="ARBA" id="ARBA00023239"/>
    </source>
</evidence>
<evidence type="ECO:0000256" key="10">
    <source>
        <dbReference type="HAMAP-Rule" id="MF_00278"/>
    </source>
</evidence>
<keyword evidence="5 10" id="KW-0315">Glutamine amidotransferase</keyword>
<keyword evidence="14" id="KW-0614">Plasmid</keyword>
<dbReference type="PROSITE" id="PS51273">
    <property type="entry name" value="GATASE_TYPE_1"/>
    <property type="match status" value="1"/>
</dbReference>
<evidence type="ECO:0000256" key="8">
    <source>
        <dbReference type="ARBA" id="ARBA00047838"/>
    </source>
</evidence>
<keyword evidence="14" id="KW-0328">Glycosyltransferase</keyword>
<comment type="subcellular location">
    <subcellularLocation>
        <location evidence="10">Cytoplasm</location>
    </subcellularLocation>
</comment>
<evidence type="ECO:0000256" key="1">
    <source>
        <dbReference type="ARBA" id="ARBA00005091"/>
    </source>
</evidence>
<evidence type="ECO:0000256" key="4">
    <source>
        <dbReference type="ARBA" id="ARBA00022801"/>
    </source>
</evidence>
<dbReference type="GO" id="GO:0016829">
    <property type="term" value="F:lyase activity"/>
    <property type="evidence" value="ECO:0007669"/>
    <property type="project" value="UniProtKB-KW"/>
</dbReference>
<evidence type="ECO:0000256" key="3">
    <source>
        <dbReference type="ARBA" id="ARBA00022605"/>
    </source>
</evidence>
<evidence type="ECO:0000256" key="12">
    <source>
        <dbReference type="SAM" id="MobiDB-lite"/>
    </source>
</evidence>
<dbReference type="EC" id="3.5.1.2" evidence="10"/>
<dbReference type="KEGG" id="ali:AZOLI_p60142"/>
<keyword evidence="7 10" id="KW-0456">Lyase</keyword>
<comment type="catalytic activity">
    <reaction evidence="8 10">
        <text>5-[(5-phospho-1-deoxy-D-ribulos-1-ylimino)methylamino]-1-(5-phospho-beta-D-ribosyl)imidazole-4-carboxamide + L-glutamine = D-erythro-1-(imidazol-4-yl)glycerol 3-phosphate + 5-amino-1-(5-phospho-beta-D-ribosyl)imidazole-4-carboxamide + L-glutamate + H(+)</text>
        <dbReference type="Rhea" id="RHEA:24793"/>
        <dbReference type="ChEBI" id="CHEBI:15378"/>
        <dbReference type="ChEBI" id="CHEBI:29985"/>
        <dbReference type="ChEBI" id="CHEBI:58278"/>
        <dbReference type="ChEBI" id="CHEBI:58359"/>
        <dbReference type="ChEBI" id="CHEBI:58475"/>
        <dbReference type="ChEBI" id="CHEBI:58525"/>
        <dbReference type="EC" id="4.3.2.10"/>
    </reaction>
</comment>
<dbReference type="RefSeq" id="WP_014189982.1">
    <property type="nucleotide sequence ID" value="NC_016588.1"/>
</dbReference>
<keyword evidence="3 10" id="KW-0028">Amino-acid biosynthesis</keyword>
<reference evidence="15" key="1">
    <citation type="journal article" date="2011" name="PLoS Genet.">
        <title>Azospirillum genomes reveal transition of bacteria from aquatic to terrestrial environments.</title>
        <authorList>
            <person name="Wisniewski-Dye F."/>
            <person name="Borziak K."/>
            <person name="Khalsa-Moyers G."/>
            <person name="Alexandre G."/>
            <person name="Sukharnikov L.O."/>
            <person name="Wuichet K."/>
            <person name="Hurst G.B."/>
            <person name="McDonald W.H."/>
            <person name="Robertson J.S."/>
            <person name="Barbe V."/>
            <person name="Calteau A."/>
            <person name="Rouy Z."/>
            <person name="Mangenot S."/>
            <person name="Prigent-Combaret C."/>
            <person name="Normand P."/>
            <person name="Boyer M."/>
            <person name="Siguier P."/>
            <person name="Dessaux Y."/>
            <person name="Elmerich C."/>
            <person name="Condemine G."/>
            <person name="Krishnen G."/>
            <person name="Kennedy I."/>
            <person name="Paterson A.H."/>
            <person name="Gonzalez V."/>
            <person name="Mavingui P."/>
            <person name="Zhulin I.B."/>
        </authorList>
    </citation>
    <scope>NUCLEOTIDE SEQUENCE [LARGE SCALE GENOMIC DNA]</scope>
    <source>
        <strain evidence="15">4B</strain>
    </source>
</reference>
<dbReference type="PIRSF" id="PIRSF000495">
    <property type="entry name" value="Amidotransf_hisH"/>
    <property type="match status" value="1"/>
</dbReference>
<evidence type="ECO:0000256" key="5">
    <source>
        <dbReference type="ARBA" id="ARBA00022962"/>
    </source>
</evidence>
<feature type="active site" evidence="10 11">
    <location>
        <position position="197"/>
    </location>
</feature>
<keyword evidence="6 10" id="KW-0368">Histidine biosynthesis</keyword>
<dbReference type="GO" id="GO:0000107">
    <property type="term" value="F:imidazoleglycerol-phosphate synthase activity"/>
    <property type="evidence" value="ECO:0007669"/>
    <property type="project" value="UniProtKB-UniRule"/>
</dbReference>
<organism evidence="14 15">
    <name type="scientific">Azospirillum lipoferum (strain 4B)</name>
    <dbReference type="NCBI Taxonomy" id="862719"/>
    <lineage>
        <taxon>Bacteria</taxon>
        <taxon>Pseudomonadati</taxon>
        <taxon>Pseudomonadota</taxon>
        <taxon>Alphaproteobacteria</taxon>
        <taxon>Rhodospirillales</taxon>
        <taxon>Azospirillaceae</taxon>
        <taxon>Azospirillum</taxon>
    </lineage>
</organism>
<dbReference type="InterPro" id="IPR010139">
    <property type="entry name" value="Imidazole-glycPsynth_HisH"/>
</dbReference>
<dbReference type="Pfam" id="PF00117">
    <property type="entry name" value="GATase"/>
    <property type="match status" value="1"/>
</dbReference>
<evidence type="ECO:0000313" key="14">
    <source>
        <dbReference type="EMBL" id="CBS91557.1"/>
    </source>
</evidence>
<dbReference type="AlphaFoldDB" id="G7ZIQ3"/>
<geneLocation type="plasmid" evidence="14 15">
    <name>AZO_p6</name>
</geneLocation>
<feature type="domain" description="Glutamine amidotransferase" evidence="13">
    <location>
        <begin position="6"/>
        <end position="208"/>
    </location>
</feature>
<dbReference type="Proteomes" id="UP000005667">
    <property type="component" value="Plasmid AZO_p6"/>
</dbReference>
<feature type="active site" evidence="10 11">
    <location>
        <position position="195"/>
    </location>
</feature>
<comment type="pathway">
    <text evidence="1 10">Amino-acid biosynthesis; L-histidine biosynthesis; L-histidine from 5-phospho-alpha-D-ribose 1-diphosphate: step 5/9.</text>
</comment>
<evidence type="ECO:0000256" key="9">
    <source>
        <dbReference type="ARBA" id="ARBA00049534"/>
    </source>
</evidence>
<proteinExistence type="inferred from homology"/>
<dbReference type="Gene3D" id="3.40.50.880">
    <property type="match status" value="1"/>
</dbReference>
<keyword evidence="14" id="KW-0808">Transferase</keyword>
<comment type="catalytic activity">
    <reaction evidence="9 10">
        <text>L-glutamine + H2O = L-glutamate + NH4(+)</text>
        <dbReference type="Rhea" id="RHEA:15889"/>
        <dbReference type="ChEBI" id="CHEBI:15377"/>
        <dbReference type="ChEBI" id="CHEBI:28938"/>
        <dbReference type="ChEBI" id="CHEBI:29985"/>
        <dbReference type="ChEBI" id="CHEBI:58359"/>
        <dbReference type="EC" id="3.5.1.2"/>
    </reaction>
</comment>
<dbReference type="PANTHER" id="PTHR42701:SF1">
    <property type="entry name" value="IMIDAZOLE GLYCEROL PHOSPHATE SYNTHASE SUBUNIT HISH"/>
    <property type="match status" value="1"/>
</dbReference>
<evidence type="ECO:0000256" key="11">
    <source>
        <dbReference type="PIRSR" id="PIRSR000495-1"/>
    </source>
</evidence>
<dbReference type="MEROPS" id="C26.965"/>
<evidence type="ECO:0000256" key="6">
    <source>
        <dbReference type="ARBA" id="ARBA00023102"/>
    </source>
</evidence>
<gene>
    <name evidence="10" type="primary">hisH</name>
    <name evidence="14" type="synonym">hisH2</name>
    <name evidence="14" type="ordered locus">AZOLI_p60142</name>
</gene>
<feature type="active site" description="Nucleophile" evidence="10 11">
    <location>
        <position position="82"/>
    </location>
</feature>
<sequence>MTTPVVLIDYGIGNIFSVTRALTAAGGSVVASDDPMVIAQASRIVLPGVGAFGDCMAELERRRLIGPILDYAASGRPLLGICVGMQVLMRTGEEFGVHSGLGLIDGVVRQIGPTTTNGLPRKRPHIGWSSLLPPRHRDWNESPLTGTAAGTSFYFLHSFAVVPDEPADVLAETKYGGEHLCAAVQRSNVLGVQFHPEKSGPAGLALLHGFLTSPGSAAMHGQTRNDRPAKPSRTGNAFDWDSKLEPPMMTKPS</sequence>
<comment type="subunit">
    <text evidence="2 10">Heterodimer of HisH and HisF.</text>
</comment>
<comment type="function">
    <text evidence="10">IGPS catalyzes the conversion of PRFAR and glutamine to IGP, AICAR and glutamate. The HisH subunit catalyzes the hydrolysis of glutamine to glutamate and ammonia as part of the synthesis of IGP and AICAR. The resulting ammonia molecule is channeled to the active site of HisF.</text>
</comment>
<dbReference type="OrthoDB" id="9807137at2"/>
<evidence type="ECO:0000259" key="13">
    <source>
        <dbReference type="Pfam" id="PF00117"/>
    </source>
</evidence>
<dbReference type="PANTHER" id="PTHR42701">
    <property type="entry name" value="IMIDAZOLE GLYCEROL PHOSPHATE SYNTHASE SUBUNIT HISH"/>
    <property type="match status" value="1"/>
</dbReference>
<dbReference type="GO" id="GO:0005737">
    <property type="term" value="C:cytoplasm"/>
    <property type="evidence" value="ECO:0007669"/>
    <property type="project" value="UniProtKB-SubCell"/>
</dbReference>
<dbReference type="EMBL" id="FQ311874">
    <property type="protein sequence ID" value="CBS91557.1"/>
    <property type="molecule type" value="Genomic_DNA"/>
</dbReference>
<dbReference type="InterPro" id="IPR029062">
    <property type="entry name" value="Class_I_gatase-like"/>
</dbReference>
<keyword evidence="15" id="KW-1185">Reference proteome</keyword>
<name>G7ZIQ3_AZOL4</name>
<feature type="region of interest" description="Disordered" evidence="12">
    <location>
        <begin position="215"/>
        <end position="253"/>
    </location>
</feature>
<dbReference type="NCBIfam" id="TIGR01855">
    <property type="entry name" value="IMP_synth_hisH"/>
    <property type="match status" value="1"/>
</dbReference>
<dbReference type="HOGENOM" id="CLU_071837_2_2_5"/>
<dbReference type="EC" id="4.3.2.10" evidence="10"/>
<protein>
    <recommendedName>
        <fullName evidence="10">Imidazole glycerol phosphate synthase subunit HisH</fullName>
        <ecNumber evidence="10">4.3.2.10</ecNumber>
    </recommendedName>
    <alternativeName>
        <fullName evidence="10">IGP synthase glutaminase subunit</fullName>
        <ecNumber evidence="10">3.5.1.2</ecNumber>
    </alternativeName>
    <alternativeName>
        <fullName evidence="10">IGP synthase subunit HisH</fullName>
    </alternativeName>
    <alternativeName>
        <fullName evidence="10">ImGP synthase subunit HisH</fullName>
        <shortName evidence="10">IGPS subunit HisH</shortName>
    </alternativeName>
</protein>
<evidence type="ECO:0000256" key="2">
    <source>
        <dbReference type="ARBA" id="ARBA00011152"/>
    </source>
</evidence>
<evidence type="ECO:0000313" key="15">
    <source>
        <dbReference type="Proteomes" id="UP000005667"/>
    </source>
</evidence>
<dbReference type="UniPathway" id="UPA00031">
    <property type="reaction ID" value="UER00010"/>
</dbReference>
<dbReference type="InterPro" id="IPR017926">
    <property type="entry name" value="GATASE"/>
</dbReference>
<accession>G7ZIQ3</accession>
<dbReference type="GO" id="GO:0000105">
    <property type="term" value="P:L-histidine biosynthetic process"/>
    <property type="evidence" value="ECO:0007669"/>
    <property type="project" value="UniProtKB-UniRule"/>
</dbReference>
<keyword evidence="4 10" id="KW-0378">Hydrolase</keyword>
<dbReference type="HAMAP" id="MF_00278">
    <property type="entry name" value="HisH"/>
    <property type="match status" value="1"/>
</dbReference>
<dbReference type="CDD" id="cd01748">
    <property type="entry name" value="GATase1_IGP_Synthase"/>
    <property type="match status" value="1"/>
</dbReference>
<keyword evidence="10" id="KW-0963">Cytoplasm</keyword>